<sequence>MAFAMFFSSPVFPAFAPPKLLRLRPFSSSFSGKQFLCPAAPLPPIVTHRKKKVGPLPVTMSMKFPIPEVIETEDAIVALISVPGVVSLDDVKYLVMGDKLAICAESSALDTDSRAKLGFITYSAILELNGADRQMQKFLGHICLRNVHHRKKSSWLLVASTVEHLKAEQARGGFCSGDDVSLNFRQKGRRKAKASI</sequence>
<gene>
    <name evidence="1" type="ORF">STAS_05782</name>
</gene>
<comment type="caution">
    <text evidence="1">The sequence shown here is derived from an EMBL/GenBank/DDBJ whole genome shotgun (WGS) entry which is preliminary data.</text>
</comment>
<evidence type="ECO:0000313" key="2">
    <source>
        <dbReference type="Proteomes" id="UP000325081"/>
    </source>
</evidence>
<dbReference type="GO" id="GO:0016301">
    <property type="term" value="F:kinase activity"/>
    <property type="evidence" value="ECO:0007669"/>
    <property type="project" value="UniProtKB-KW"/>
</dbReference>
<name>A0A5A7PBL1_STRAF</name>
<protein>
    <submittedName>
        <fullName evidence="1">Cell-division control histidine kinase PdhS</fullName>
    </submittedName>
</protein>
<dbReference type="EMBL" id="BKCP01004294">
    <property type="protein sequence ID" value="GER29878.1"/>
    <property type="molecule type" value="Genomic_DNA"/>
</dbReference>
<dbReference type="Proteomes" id="UP000325081">
    <property type="component" value="Unassembled WGS sequence"/>
</dbReference>
<keyword evidence="2" id="KW-1185">Reference proteome</keyword>
<organism evidence="1 2">
    <name type="scientific">Striga asiatica</name>
    <name type="common">Asiatic witchweed</name>
    <name type="synonym">Buchnera asiatica</name>
    <dbReference type="NCBI Taxonomy" id="4170"/>
    <lineage>
        <taxon>Eukaryota</taxon>
        <taxon>Viridiplantae</taxon>
        <taxon>Streptophyta</taxon>
        <taxon>Embryophyta</taxon>
        <taxon>Tracheophyta</taxon>
        <taxon>Spermatophyta</taxon>
        <taxon>Magnoliopsida</taxon>
        <taxon>eudicotyledons</taxon>
        <taxon>Gunneridae</taxon>
        <taxon>Pentapetalae</taxon>
        <taxon>asterids</taxon>
        <taxon>lamiids</taxon>
        <taxon>Lamiales</taxon>
        <taxon>Orobanchaceae</taxon>
        <taxon>Buchnereae</taxon>
        <taxon>Striga</taxon>
    </lineage>
</organism>
<dbReference type="AlphaFoldDB" id="A0A5A7PBL1"/>
<keyword evidence="1" id="KW-0808">Transferase</keyword>
<evidence type="ECO:0000313" key="1">
    <source>
        <dbReference type="EMBL" id="GER29878.1"/>
    </source>
</evidence>
<reference evidence="2" key="1">
    <citation type="journal article" date="2019" name="Curr. Biol.">
        <title>Genome Sequence of Striga asiatica Provides Insight into the Evolution of Plant Parasitism.</title>
        <authorList>
            <person name="Yoshida S."/>
            <person name="Kim S."/>
            <person name="Wafula E.K."/>
            <person name="Tanskanen J."/>
            <person name="Kim Y.M."/>
            <person name="Honaas L."/>
            <person name="Yang Z."/>
            <person name="Spallek T."/>
            <person name="Conn C.E."/>
            <person name="Ichihashi Y."/>
            <person name="Cheong K."/>
            <person name="Cui S."/>
            <person name="Der J.P."/>
            <person name="Gundlach H."/>
            <person name="Jiao Y."/>
            <person name="Hori C."/>
            <person name="Ishida J.K."/>
            <person name="Kasahara H."/>
            <person name="Kiba T."/>
            <person name="Kim M.S."/>
            <person name="Koo N."/>
            <person name="Laohavisit A."/>
            <person name="Lee Y.H."/>
            <person name="Lumba S."/>
            <person name="McCourt P."/>
            <person name="Mortimer J.C."/>
            <person name="Mutuku J.M."/>
            <person name="Nomura T."/>
            <person name="Sasaki-Sekimoto Y."/>
            <person name="Seto Y."/>
            <person name="Wang Y."/>
            <person name="Wakatake T."/>
            <person name="Sakakibara H."/>
            <person name="Demura T."/>
            <person name="Yamaguchi S."/>
            <person name="Yoneyama K."/>
            <person name="Manabe R.I."/>
            <person name="Nelson D.C."/>
            <person name="Schulman A.H."/>
            <person name="Timko M.P."/>
            <person name="dePamphilis C.W."/>
            <person name="Choi D."/>
            <person name="Shirasu K."/>
        </authorList>
    </citation>
    <scope>NUCLEOTIDE SEQUENCE [LARGE SCALE GENOMIC DNA]</scope>
    <source>
        <strain evidence="2">cv. UVA1</strain>
    </source>
</reference>
<keyword evidence="1" id="KW-0418">Kinase</keyword>
<proteinExistence type="predicted"/>
<accession>A0A5A7PBL1</accession>